<dbReference type="AlphaFoldDB" id="A0A191YZQ2"/>
<keyword evidence="1" id="KW-0812">Transmembrane</keyword>
<sequence length="237" mass="27225">MIVPLIKNILCFIAVCLLVILYGVYWFASEAKEAWWVVERFGGMEVINDKSISPEGIDRIYMRSLYLKPQQDVVRFLEAREPCLDFNQYCMQLDSAVINLHLNKTGVVLDYMDDFFGKYEADVNFFEGGCPIVLETTMVVKEVVALRELSARKARAVAREKMKKIKEDGGLIYSLDTPACKRFFRKKPYFARGYIGHLTFLMEVAEGRFAASWRYLGAMRSIQSTLAVMPSKHLNVK</sequence>
<organism evidence="2 3">
    <name type="scientific">Pseudomonas silesiensis</name>
    <dbReference type="NCBI Taxonomy" id="1853130"/>
    <lineage>
        <taxon>Bacteria</taxon>
        <taxon>Pseudomonadati</taxon>
        <taxon>Pseudomonadota</taxon>
        <taxon>Gammaproteobacteria</taxon>
        <taxon>Pseudomonadales</taxon>
        <taxon>Pseudomonadaceae</taxon>
        <taxon>Pseudomonas</taxon>
    </lineage>
</organism>
<keyword evidence="1" id="KW-1133">Transmembrane helix</keyword>
<evidence type="ECO:0000313" key="2">
    <source>
        <dbReference type="EMBL" id="ANJ58244.1"/>
    </source>
</evidence>
<reference evidence="2 3" key="1">
    <citation type="journal article" date="2018" name="Syst. Appl. Microbiol.">
        <title>Pseudomonas silesiensis sp. nov. strain A3T isolated from a biological pesticide sewage treatment plant and analysis of the complete genome sequence.</title>
        <authorList>
            <person name="Kaminski M.A."/>
            <person name="Furmanczyk E.M."/>
            <person name="Sobczak A."/>
            <person name="Dziembowski A."/>
            <person name="Lipinski L."/>
        </authorList>
    </citation>
    <scope>NUCLEOTIDE SEQUENCE [LARGE SCALE GENOMIC DNA]</scope>
    <source>
        <strain evidence="2 3">A3</strain>
    </source>
</reference>
<name>A0A191YZQ2_9PSED</name>
<protein>
    <submittedName>
        <fullName evidence="2">Uncharacterized protein</fullName>
    </submittedName>
</protein>
<feature type="transmembrane region" description="Helical" evidence="1">
    <location>
        <begin position="9"/>
        <end position="28"/>
    </location>
</feature>
<keyword evidence="1" id="KW-0472">Membrane</keyword>
<dbReference type="OrthoDB" id="10004910at2"/>
<keyword evidence="3" id="KW-1185">Reference proteome</keyword>
<dbReference type="EMBL" id="CP014870">
    <property type="protein sequence ID" value="ANJ58244.1"/>
    <property type="molecule type" value="Genomic_DNA"/>
</dbReference>
<gene>
    <name evidence="2" type="ORF">PMA3_24960</name>
</gene>
<dbReference type="RefSeq" id="WP_064679696.1">
    <property type="nucleotide sequence ID" value="NZ_CP014870.1"/>
</dbReference>
<accession>A0A191YZQ2</accession>
<dbReference type="Proteomes" id="UP000078354">
    <property type="component" value="Chromosome"/>
</dbReference>
<proteinExistence type="predicted"/>
<dbReference type="KEGG" id="psil:PMA3_24960"/>
<evidence type="ECO:0000256" key="1">
    <source>
        <dbReference type="SAM" id="Phobius"/>
    </source>
</evidence>
<evidence type="ECO:0000313" key="3">
    <source>
        <dbReference type="Proteomes" id="UP000078354"/>
    </source>
</evidence>